<keyword evidence="10 14" id="KW-0472">Membrane</keyword>
<evidence type="ECO:0000256" key="7">
    <source>
        <dbReference type="ARBA" id="ARBA00022692"/>
    </source>
</evidence>
<dbReference type="GO" id="GO:0008360">
    <property type="term" value="P:regulation of cell shape"/>
    <property type="evidence" value="ECO:0007669"/>
    <property type="project" value="UniProtKB-KW"/>
</dbReference>
<keyword evidence="4" id="KW-1003">Cell membrane</keyword>
<comment type="caution">
    <text evidence="16">The sequence shown here is derived from an EMBL/GenBank/DDBJ whole genome shotgun (WGS) entry which is preliminary data.</text>
</comment>
<dbReference type="Gene3D" id="1.25.40.270">
    <property type="entry name" value="Vacuolar protein sorting-associated protein vta1"/>
    <property type="match status" value="1"/>
</dbReference>
<evidence type="ECO:0000256" key="4">
    <source>
        <dbReference type="ARBA" id="ARBA00022475"/>
    </source>
</evidence>
<dbReference type="Pfam" id="PF14288">
    <property type="entry name" value="FKS1_dom1"/>
    <property type="match status" value="1"/>
</dbReference>
<comment type="similarity">
    <text evidence="2">Belongs to the glycosyltransferase 48 family.</text>
</comment>
<evidence type="ECO:0000313" key="16">
    <source>
        <dbReference type="EMBL" id="KAF0916214.1"/>
    </source>
</evidence>
<dbReference type="EMBL" id="SPHZ02000005">
    <property type="protein sequence ID" value="KAF0916214.1"/>
    <property type="molecule type" value="Genomic_DNA"/>
</dbReference>
<evidence type="ECO:0000256" key="10">
    <source>
        <dbReference type="ARBA" id="ARBA00023136"/>
    </source>
</evidence>
<gene>
    <name evidence="16" type="ORF">E2562_000804</name>
</gene>
<evidence type="ECO:0000256" key="11">
    <source>
        <dbReference type="ARBA" id="ARBA00023316"/>
    </source>
</evidence>
<reference evidence="16 17" key="1">
    <citation type="submission" date="2019-11" db="EMBL/GenBank/DDBJ databases">
        <title>Whole genome sequence of Oryza granulata.</title>
        <authorList>
            <person name="Li W."/>
        </authorList>
    </citation>
    <scope>NUCLEOTIDE SEQUENCE [LARGE SCALE GENOMIC DNA]</scope>
    <source>
        <strain evidence="17">cv. Menghai</strain>
        <tissue evidence="16">Leaf</tissue>
    </source>
</reference>
<dbReference type="Proteomes" id="UP000479710">
    <property type="component" value="Unassembled WGS sequence"/>
</dbReference>
<dbReference type="GO" id="GO:0005886">
    <property type="term" value="C:plasma membrane"/>
    <property type="evidence" value="ECO:0007669"/>
    <property type="project" value="UniProtKB-SubCell"/>
</dbReference>
<dbReference type="Pfam" id="PF02364">
    <property type="entry name" value="Glucan_synthase"/>
    <property type="match status" value="1"/>
</dbReference>
<dbReference type="EC" id="2.4.1.34" evidence="3"/>
<dbReference type="GO" id="GO:0000148">
    <property type="term" value="C:1,3-beta-D-glucan synthase complex"/>
    <property type="evidence" value="ECO:0007669"/>
    <property type="project" value="InterPro"/>
</dbReference>
<comment type="subcellular location">
    <subcellularLocation>
        <location evidence="1">Cell membrane</location>
        <topology evidence="1">Multi-pass membrane protein</topology>
    </subcellularLocation>
</comment>
<evidence type="ECO:0000256" key="3">
    <source>
        <dbReference type="ARBA" id="ARBA00012589"/>
    </source>
</evidence>
<accession>A0A6G1DVS8</accession>
<evidence type="ECO:0000256" key="8">
    <source>
        <dbReference type="ARBA" id="ARBA00022960"/>
    </source>
</evidence>
<keyword evidence="17" id="KW-1185">Reference proteome</keyword>
<evidence type="ECO:0000256" key="14">
    <source>
        <dbReference type="SAM" id="Phobius"/>
    </source>
</evidence>
<dbReference type="GO" id="GO:0006075">
    <property type="term" value="P:(1-&gt;3)-beta-D-glucan biosynthetic process"/>
    <property type="evidence" value="ECO:0007669"/>
    <property type="project" value="InterPro"/>
</dbReference>
<keyword evidence="8" id="KW-0133">Cell shape</keyword>
<dbReference type="GO" id="GO:0003843">
    <property type="term" value="F:1,3-beta-D-glucan synthase activity"/>
    <property type="evidence" value="ECO:0007669"/>
    <property type="project" value="UniProtKB-EC"/>
</dbReference>
<proteinExistence type="inferred from homology"/>
<evidence type="ECO:0000256" key="2">
    <source>
        <dbReference type="ARBA" id="ARBA00009040"/>
    </source>
</evidence>
<evidence type="ECO:0000259" key="15">
    <source>
        <dbReference type="SMART" id="SM01205"/>
    </source>
</evidence>
<keyword evidence="6" id="KW-0808">Transferase</keyword>
<keyword evidence="9 14" id="KW-1133">Transmembrane helix</keyword>
<protein>
    <recommendedName>
        <fullName evidence="12">1,3-beta-glucan synthase</fullName>
        <ecNumber evidence="3">2.4.1.34</ecNumber>
    </recommendedName>
    <alternativeName>
        <fullName evidence="12">1,3-beta-glucan synthase</fullName>
    </alternativeName>
</protein>
<keyword evidence="7 14" id="KW-0812">Transmembrane</keyword>
<organism evidence="16 17">
    <name type="scientific">Oryza meyeriana var. granulata</name>
    <dbReference type="NCBI Taxonomy" id="110450"/>
    <lineage>
        <taxon>Eukaryota</taxon>
        <taxon>Viridiplantae</taxon>
        <taxon>Streptophyta</taxon>
        <taxon>Embryophyta</taxon>
        <taxon>Tracheophyta</taxon>
        <taxon>Spermatophyta</taxon>
        <taxon>Magnoliopsida</taxon>
        <taxon>Liliopsida</taxon>
        <taxon>Poales</taxon>
        <taxon>Poaceae</taxon>
        <taxon>BOP clade</taxon>
        <taxon>Oryzoideae</taxon>
        <taxon>Oryzeae</taxon>
        <taxon>Oryzinae</taxon>
        <taxon>Oryza</taxon>
        <taxon>Oryza meyeriana</taxon>
    </lineage>
</organism>
<dbReference type="PANTHER" id="PTHR12741:SF47">
    <property type="entry name" value="CALLOSE SYNTHASE 9"/>
    <property type="match status" value="1"/>
</dbReference>
<feature type="transmembrane region" description="Helical" evidence="14">
    <location>
        <begin position="527"/>
        <end position="546"/>
    </location>
</feature>
<feature type="domain" description="1,3-beta-glucan synthase component FKS1-like" evidence="15">
    <location>
        <begin position="344"/>
        <end position="456"/>
    </location>
</feature>
<feature type="transmembrane region" description="Helical" evidence="14">
    <location>
        <begin position="558"/>
        <end position="579"/>
    </location>
</feature>
<dbReference type="InterPro" id="IPR023175">
    <property type="entry name" value="Vta1/CALS_N_sf"/>
</dbReference>
<evidence type="ECO:0000313" key="17">
    <source>
        <dbReference type="Proteomes" id="UP000479710"/>
    </source>
</evidence>
<dbReference type="OrthoDB" id="1880850at2759"/>
<keyword evidence="11" id="KW-0961">Cell wall biogenesis/degradation</keyword>
<evidence type="ECO:0000256" key="1">
    <source>
        <dbReference type="ARBA" id="ARBA00004651"/>
    </source>
</evidence>
<dbReference type="Pfam" id="PF25968">
    <property type="entry name" value="CALS1"/>
    <property type="match status" value="1"/>
</dbReference>
<dbReference type="InterPro" id="IPR003440">
    <property type="entry name" value="Glyco_trans_48_dom"/>
</dbReference>
<evidence type="ECO:0000256" key="5">
    <source>
        <dbReference type="ARBA" id="ARBA00022676"/>
    </source>
</evidence>
<dbReference type="SMART" id="SM01205">
    <property type="entry name" value="FKS1_dom1"/>
    <property type="match status" value="1"/>
</dbReference>
<evidence type="ECO:0000256" key="12">
    <source>
        <dbReference type="ARBA" id="ARBA00032165"/>
    </source>
</evidence>
<dbReference type="InterPro" id="IPR026899">
    <property type="entry name" value="FKS1-like_dom1"/>
</dbReference>
<dbReference type="InterPro" id="IPR058851">
    <property type="entry name" value="CALS1_helical"/>
</dbReference>
<keyword evidence="5" id="KW-0328">Glycosyltransferase</keyword>
<dbReference type="AlphaFoldDB" id="A0A6G1DVS8"/>
<evidence type="ECO:0000256" key="9">
    <source>
        <dbReference type="ARBA" id="ARBA00022989"/>
    </source>
</evidence>
<feature type="non-terminal residue" evidence="16">
    <location>
        <position position="879"/>
    </location>
</feature>
<evidence type="ECO:0000256" key="13">
    <source>
        <dbReference type="ARBA" id="ARBA00047777"/>
    </source>
</evidence>
<comment type="catalytic activity">
    <reaction evidence="13">
        <text>[(1-&gt;3)-beta-D-glucosyl](n) + UDP-alpha-D-glucose = [(1-&gt;3)-beta-D-glucosyl](n+1) + UDP + H(+)</text>
        <dbReference type="Rhea" id="RHEA:21476"/>
        <dbReference type="Rhea" id="RHEA-COMP:11146"/>
        <dbReference type="Rhea" id="RHEA-COMP:14303"/>
        <dbReference type="ChEBI" id="CHEBI:15378"/>
        <dbReference type="ChEBI" id="CHEBI:37671"/>
        <dbReference type="ChEBI" id="CHEBI:58223"/>
        <dbReference type="ChEBI" id="CHEBI:58885"/>
        <dbReference type="EC" id="2.4.1.34"/>
    </reaction>
</comment>
<evidence type="ECO:0000256" key="6">
    <source>
        <dbReference type="ARBA" id="ARBA00022679"/>
    </source>
</evidence>
<dbReference type="PANTHER" id="PTHR12741">
    <property type="entry name" value="LYST-INTERACTING PROTEIN LIP5 DOPAMINE RESPONSIVE PROTEIN DRG-1"/>
    <property type="match status" value="1"/>
</dbReference>
<name>A0A6G1DVS8_9ORYZ</name>
<sequence length="879" mass="101327">MARAAANWERLVRAALRGERLAGTYGLPVTGIAGNVPSSLGNNVHIEEVLRAADEIQDEDPTVARILCEHAYTLAQNLDPNSEGRGVLQFKTGLMSVIRQKLAKREVGAIDRSQDVAKLQEFYKLYREKHKVDELCEDEMKLRESAVFSGNLGELERKTLKRKKVLATLKVLWSVIEDITREISPEDADKLISEEMKRVMQKDAERTEDVVAYNIIPLDALSTTNAIVHFPEVRAAISALQYHRDLPRLPATFSVPDARNSDMLDLLHCVFGFQKDNVTNQREHIVHLLANEQSRLGKLPGNEPKIDEGAVHVVFSKSLDNYIKWCNYLPLRPVWNNTESLTKEKKMLYVCLYYLIWGEAANIRFLPEGLCYIFHHLARELEEIMRKQTAEPAESCISNGGVSFLDQVIFPMYEIIAAEAANNDNGRAPHSAWRNYDDFNEFFWSLKCFQLGWPWKISNPFFSKPSRKEKGLMIIAFNDRKFDTNTVLELLSLGPTYVIMKFIESILDILMMYGAYSTSRGSAITRVLWRFCWFTAASLVICYLYIKAIQDGTNSATFKIYVFVISAYVGAKIIVSLLMSVPCCRGLTDYCYRWSVVRLAKWMHQENNYVGRDMHERPYDYIKSVEAVHRFFEKFPEAFMDKLHVAVPKRKQLLSSSQKETESTDLRKGAINAMQDLYEVVHHEVLSVDMSGNIDDWTLIKKERGEGRLFNSLKWPADPGLKDVIKRLYSLLTIKESAANVPKNLEARRRLEFFTNSLFMQMPVARPVSEMLSFSVFTPYYSETVLYSKDELQKRNEDGISTLFYLQKIYPDEWKNFLARINRDENTTDSELFSSPNDMMELRLWASYRGQTLARTVHGMMYYRKALMLQSYLEKLQSE</sequence>